<dbReference type="EMBL" id="JBHSPX010000004">
    <property type="protein sequence ID" value="MFC6063194.1"/>
    <property type="molecule type" value="Genomic_DNA"/>
</dbReference>
<dbReference type="Gene3D" id="3.40.630.30">
    <property type="match status" value="1"/>
</dbReference>
<dbReference type="Pfam" id="PF00583">
    <property type="entry name" value="Acetyltransf_1"/>
    <property type="match status" value="1"/>
</dbReference>
<accession>A0ABW1MJ04</accession>
<comment type="caution">
    <text evidence="2">The sequence shown here is derived from an EMBL/GenBank/DDBJ whole genome shotgun (WGS) entry which is preliminary data.</text>
</comment>
<keyword evidence="2" id="KW-0012">Acyltransferase</keyword>
<evidence type="ECO:0000313" key="3">
    <source>
        <dbReference type="Proteomes" id="UP001596139"/>
    </source>
</evidence>
<dbReference type="CDD" id="cd04301">
    <property type="entry name" value="NAT_SF"/>
    <property type="match status" value="1"/>
</dbReference>
<evidence type="ECO:0000313" key="2">
    <source>
        <dbReference type="EMBL" id="MFC6063194.1"/>
    </source>
</evidence>
<dbReference type="GO" id="GO:0016746">
    <property type="term" value="F:acyltransferase activity"/>
    <property type="evidence" value="ECO:0007669"/>
    <property type="project" value="UniProtKB-KW"/>
</dbReference>
<name>A0ABW1MJ04_9ACTN</name>
<keyword evidence="2" id="KW-0808">Transferase</keyword>
<dbReference type="EC" id="2.3.1.-" evidence="2"/>
<gene>
    <name evidence="2" type="ORF">ACFP4F_11590</name>
</gene>
<dbReference type="RefSeq" id="WP_157848847.1">
    <property type="nucleotide sequence ID" value="NZ_JBHSPX010000004.1"/>
</dbReference>
<protein>
    <submittedName>
        <fullName evidence="2">GNAT family N-acetyltransferase</fullName>
        <ecNumber evidence="2">2.3.1.-</ecNumber>
    </submittedName>
</protein>
<dbReference type="PROSITE" id="PS51186">
    <property type="entry name" value="GNAT"/>
    <property type="match status" value="1"/>
</dbReference>
<sequence>MAAPRVPGRRARLRVLPRPRGGPVPDALAVVFRPAGPVVPAGRRAIVVCDAAGRVVGRLEYQLCHACRRGYLRNIAVAERWRGRGLAREALHRALAPALDYRWYTSRQTADGRRFFAAMAEETALAFPAPFLRRGARCPHMTTRRARATPGPA</sequence>
<dbReference type="InterPro" id="IPR016181">
    <property type="entry name" value="Acyl_CoA_acyltransferase"/>
</dbReference>
<reference evidence="3" key="1">
    <citation type="journal article" date="2019" name="Int. J. Syst. Evol. Microbiol.">
        <title>The Global Catalogue of Microorganisms (GCM) 10K type strain sequencing project: providing services to taxonomists for standard genome sequencing and annotation.</title>
        <authorList>
            <consortium name="The Broad Institute Genomics Platform"/>
            <consortium name="The Broad Institute Genome Sequencing Center for Infectious Disease"/>
            <person name="Wu L."/>
            <person name="Ma J."/>
        </authorList>
    </citation>
    <scope>NUCLEOTIDE SEQUENCE [LARGE SCALE GENOMIC DNA]</scope>
    <source>
        <strain evidence="3">CGMCC 1.15180</strain>
    </source>
</reference>
<organism evidence="2 3">
    <name type="scientific">Streptomyces ochraceiscleroticus</name>
    <dbReference type="NCBI Taxonomy" id="47761"/>
    <lineage>
        <taxon>Bacteria</taxon>
        <taxon>Bacillati</taxon>
        <taxon>Actinomycetota</taxon>
        <taxon>Actinomycetes</taxon>
        <taxon>Kitasatosporales</taxon>
        <taxon>Streptomycetaceae</taxon>
        <taxon>Streptomyces</taxon>
    </lineage>
</organism>
<dbReference type="SUPFAM" id="SSF55729">
    <property type="entry name" value="Acyl-CoA N-acyltransferases (Nat)"/>
    <property type="match status" value="1"/>
</dbReference>
<dbReference type="InterPro" id="IPR000182">
    <property type="entry name" value="GNAT_dom"/>
</dbReference>
<feature type="domain" description="N-acetyltransferase" evidence="1">
    <location>
        <begin position="1"/>
        <end position="153"/>
    </location>
</feature>
<keyword evidence="3" id="KW-1185">Reference proteome</keyword>
<evidence type="ECO:0000259" key="1">
    <source>
        <dbReference type="PROSITE" id="PS51186"/>
    </source>
</evidence>
<dbReference type="Proteomes" id="UP001596139">
    <property type="component" value="Unassembled WGS sequence"/>
</dbReference>
<proteinExistence type="predicted"/>